<dbReference type="Proteomes" id="UP000536711">
    <property type="component" value="Unassembled WGS sequence"/>
</dbReference>
<evidence type="ECO:0000256" key="1">
    <source>
        <dbReference type="ARBA" id="ARBA00004141"/>
    </source>
</evidence>
<dbReference type="PANTHER" id="PTHR33048:SF47">
    <property type="entry name" value="INTEGRAL MEMBRANE PROTEIN-RELATED"/>
    <property type="match status" value="1"/>
</dbReference>
<dbReference type="GO" id="GO:0016020">
    <property type="term" value="C:membrane"/>
    <property type="evidence" value="ECO:0007669"/>
    <property type="project" value="UniProtKB-SubCell"/>
</dbReference>
<feature type="domain" description="Rhodopsin" evidence="7">
    <location>
        <begin position="36"/>
        <end position="268"/>
    </location>
</feature>
<feature type="transmembrane region" description="Helical" evidence="6">
    <location>
        <begin position="208"/>
        <end position="226"/>
    </location>
</feature>
<proteinExistence type="inferred from homology"/>
<dbReference type="InterPro" id="IPR049326">
    <property type="entry name" value="Rhodopsin_dom_fungi"/>
</dbReference>
<gene>
    <name evidence="8" type="ORF">FACUT_13767</name>
</gene>
<dbReference type="AlphaFoldDB" id="A0A8H4NAF8"/>
<sequence>MAGDESVLRDSDDSKASMVIGIATFLLATSTLMVVLRVVSRATVKQFRLDDMAAIASLLTMIACGIAITSMTRFGLGRHISTVSSKDQILYLRCFWVSVLFYMLSLFFIKMSFLINYYRLLIASKLRPYCIGAMVLIVLWGGGVCIFVFVMCIPLAGFWDPNVDAKCVPHATIMWWFNGVFNSIGDLFILTLPIPALWRLQLPRRQKVYLLFVFSLGFLTVGISIARMRWLKMDADMTWWNVTPALWSLGELTSAISCSCLPFFKPLTIRVKSFMSRVTAGDTRPQMTGGEGDNGVNAHSSVGAGQKEFIQNSNLIDQLLIVKNGKAADERTTIVTFEFDKSTRGKTYELLFELCDRDVSTGTKTLDVFTYLNPPTGSRAFSPGRRC</sequence>
<feature type="transmembrane region" description="Helical" evidence="6">
    <location>
        <begin position="20"/>
        <end position="40"/>
    </location>
</feature>
<evidence type="ECO:0000256" key="5">
    <source>
        <dbReference type="ARBA" id="ARBA00038359"/>
    </source>
</evidence>
<comment type="subcellular location">
    <subcellularLocation>
        <location evidence="1">Membrane</location>
        <topology evidence="1">Multi-pass membrane protein</topology>
    </subcellularLocation>
</comment>
<evidence type="ECO:0000256" key="2">
    <source>
        <dbReference type="ARBA" id="ARBA00022692"/>
    </source>
</evidence>
<dbReference type="OrthoDB" id="10017208at2759"/>
<keyword evidence="3 6" id="KW-1133">Transmembrane helix</keyword>
<evidence type="ECO:0000256" key="3">
    <source>
        <dbReference type="ARBA" id="ARBA00022989"/>
    </source>
</evidence>
<reference evidence="8 9" key="1">
    <citation type="submission" date="2020-01" db="EMBL/GenBank/DDBJ databases">
        <title>Identification and distribution of gene clusters putatively required for synthesis of sphingolipid metabolism inhibitors in phylogenetically diverse species of the filamentous fungus Fusarium.</title>
        <authorList>
            <person name="Kim H.-S."/>
            <person name="Busman M."/>
            <person name="Brown D.W."/>
            <person name="Divon H."/>
            <person name="Uhlig S."/>
            <person name="Proctor R.H."/>
        </authorList>
    </citation>
    <scope>NUCLEOTIDE SEQUENCE [LARGE SCALE GENOMIC DNA]</scope>
    <source>
        <strain evidence="8 9">NRRL 13308</strain>
    </source>
</reference>
<feature type="transmembrane region" description="Helical" evidence="6">
    <location>
        <begin position="52"/>
        <end position="70"/>
    </location>
</feature>
<dbReference type="InterPro" id="IPR052337">
    <property type="entry name" value="SAT4-like"/>
</dbReference>
<evidence type="ECO:0000256" key="4">
    <source>
        <dbReference type="ARBA" id="ARBA00023136"/>
    </source>
</evidence>
<organism evidence="8 9">
    <name type="scientific">Fusarium acutatum</name>
    <dbReference type="NCBI Taxonomy" id="78861"/>
    <lineage>
        <taxon>Eukaryota</taxon>
        <taxon>Fungi</taxon>
        <taxon>Dikarya</taxon>
        <taxon>Ascomycota</taxon>
        <taxon>Pezizomycotina</taxon>
        <taxon>Sordariomycetes</taxon>
        <taxon>Hypocreomycetidae</taxon>
        <taxon>Hypocreales</taxon>
        <taxon>Nectriaceae</taxon>
        <taxon>Fusarium</taxon>
        <taxon>Fusarium fujikuroi species complex</taxon>
    </lineage>
</organism>
<name>A0A8H4NAF8_9HYPO</name>
<protein>
    <recommendedName>
        <fullName evidence="7">Rhodopsin domain-containing protein</fullName>
    </recommendedName>
</protein>
<evidence type="ECO:0000256" key="6">
    <source>
        <dbReference type="SAM" id="Phobius"/>
    </source>
</evidence>
<keyword evidence="4 6" id="KW-0472">Membrane</keyword>
<comment type="similarity">
    <text evidence="5">Belongs to the SAT4 family.</text>
</comment>
<evidence type="ECO:0000313" key="8">
    <source>
        <dbReference type="EMBL" id="KAF4415004.1"/>
    </source>
</evidence>
<evidence type="ECO:0000313" key="9">
    <source>
        <dbReference type="Proteomes" id="UP000536711"/>
    </source>
</evidence>
<dbReference type="Pfam" id="PF20684">
    <property type="entry name" value="Fung_rhodopsin"/>
    <property type="match status" value="1"/>
</dbReference>
<feature type="transmembrane region" description="Helical" evidence="6">
    <location>
        <begin position="129"/>
        <end position="156"/>
    </location>
</feature>
<feature type="transmembrane region" description="Helical" evidence="6">
    <location>
        <begin position="176"/>
        <end position="196"/>
    </location>
</feature>
<dbReference type="PANTHER" id="PTHR33048">
    <property type="entry name" value="PTH11-LIKE INTEGRAL MEMBRANE PROTEIN (AFU_ORTHOLOGUE AFUA_5G11245)"/>
    <property type="match status" value="1"/>
</dbReference>
<dbReference type="EMBL" id="JAADJF010000630">
    <property type="protein sequence ID" value="KAF4415004.1"/>
    <property type="molecule type" value="Genomic_DNA"/>
</dbReference>
<keyword evidence="2 6" id="KW-0812">Transmembrane</keyword>
<comment type="caution">
    <text evidence="8">The sequence shown here is derived from an EMBL/GenBank/DDBJ whole genome shotgun (WGS) entry which is preliminary data.</text>
</comment>
<feature type="transmembrane region" description="Helical" evidence="6">
    <location>
        <begin position="246"/>
        <end position="264"/>
    </location>
</feature>
<keyword evidence="9" id="KW-1185">Reference proteome</keyword>
<feature type="transmembrane region" description="Helical" evidence="6">
    <location>
        <begin position="90"/>
        <end position="109"/>
    </location>
</feature>
<accession>A0A8H4NAF8</accession>
<evidence type="ECO:0000259" key="7">
    <source>
        <dbReference type="Pfam" id="PF20684"/>
    </source>
</evidence>